<dbReference type="SUPFAM" id="SSF74788">
    <property type="entry name" value="Cullin repeat-like"/>
    <property type="match status" value="1"/>
</dbReference>
<evidence type="ECO:0000256" key="2">
    <source>
        <dbReference type="ARBA" id="ARBA00022499"/>
    </source>
</evidence>
<name>A0AAQ4DIH6_AMBAM</name>
<evidence type="ECO:0000256" key="4">
    <source>
        <dbReference type="PROSITE-ProRule" id="PRU00330"/>
    </source>
</evidence>
<accession>A0AAQ4DIH6</accession>
<evidence type="ECO:0000256" key="3">
    <source>
        <dbReference type="ARBA" id="ARBA00022843"/>
    </source>
</evidence>
<organism evidence="7 8">
    <name type="scientific">Amblyomma americanum</name>
    <name type="common">Lone star tick</name>
    <dbReference type="NCBI Taxonomy" id="6943"/>
    <lineage>
        <taxon>Eukaryota</taxon>
        <taxon>Metazoa</taxon>
        <taxon>Ecdysozoa</taxon>
        <taxon>Arthropoda</taxon>
        <taxon>Chelicerata</taxon>
        <taxon>Arachnida</taxon>
        <taxon>Acari</taxon>
        <taxon>Parasitiformes</taxon>
        <taxon>Ixodida</taxon>
        <taxon>Ixodoidea</taxon>
        <taxon>Ixodidae</taxon>
        <taxon>Amblyomminae</taxon>
        <taxon>Amblyomma</taxon>
    </lineage>
</organism>
<dbReference type="Gene3D" id="1.20.1310.10">
    <property type="entry name" value="Cullin Repeats"/>
    <property type="match status" value="4"/>
</dbReference>
<dbReference type="Pfam" id="PF26557">
    <property type="entry name" value="Cullin_AB"/>
    <property type="match status" value="1"/>
</dbReference>
<dbReference type="SMART" id="SM00884">
    <property type="entry name" value="Cullin_Nedd8"/>
    <property type="match status" value="1"/>
</dbReference>
<dbReference type="SUPFAM" id="SSF75632">
    <property type="entry name" value="Cullin homology domain"/>
    <property type="match status" value="1"/>
</dbReference>
<protein>
    <recommendedName>
        <fullName evidence="6">Cullin family profile domain-containing protein</fullName>
    </recommendedName>
</protein>
<dbReference type="EMBL" id="JARKHS020030281">
    <property type="protein sequence ID" value="KAK8762266.1"/>
    <property type="molecule type" value="Genomic_DNA"/>
</dbReference>
<dbReference type="InterPro" id="IPR045093">
    <property type="entry name" value="Cullin"/>
</dbReference>
<dbReference type="Gene3D" id="1.10.10.10">
    <property type="entry name" value="Winged helix-like DNA-binding domain superfamily/Winged helix DNA-binding domain"/>
    <property type="match status" value="1"/>
</dbReference>
<dbReference type="Pfam" id="PF10557">
    <property type="entry name" value="Cullin_Nedd8"/>
    <property type="match status" value="1"/>
</dbReference>
<keyword evidence="8" id="KW-1185">Reference proteome</keyword>
<dbReference type="SUPFAM" id="SSF46785">
    <property type="entry name" value="Winged helix' DNA-binding domain"/>
    <property type="match status" value="1"/>
</dbReference>
<evidence type="ECO:0000313" key="8">
    <source>
        <dbReference type="Proteomes" id="UP001321473"/>
    </source>
</evidence>
<dbReference type="GO" id="GO:0006511">
    <property type="term" value="P:ubiquitin-dependent protein catabolic process"/>
    <property type="evidence" value="ECO:0007669"/>
    <property type="project" value="InterPro"/>
</dbReference>
<dbReference type="SMART" id="SM00182">
    <property type="entry name" value="CULLIN"/>
    <property type="match status" value="1"/>
</dbReference>
<dbReference type="InterPro" id="IPR036390">
    <property type="entry name" value="WH_DNA-bd_sf"/>
</dbReference>
<gene>
    <name evidence="7" type="ORF">V5799_026468</name>
</gene>
<proteinExistence type="inferred from homology"/>
<dbReference type="InterPro" id="IPR019559">
    <property type="entry name" value="Cullin_neddylation_domain"/>
</dbReference>
<dbReference type="PROSITE" id="PS50069">
    <property type="entry name" value="CULLIN_2"/>
    <property type="match status" value="1"/>
</dbReference>
<evidence type="ECO:0000256" key="5">
    <source>
        <dbReference type="RuleBase" id="RU003829"/>
    </source>
</evidence>
<dbReference type="PANTHER" id="PTHR11932">
    <property type="entry name" value="CULLIN"/>
    <property type="match status" value="1"/>
</dbReference>
<keyword evidence="2" id="KW-1017">Isopeptide bond</keyword>
<dbReference type="InterPro" id="IPR016159">
    <property type="entry name" value="Cullin_repeat-like_dom_sf"/>
</dbReference>
<evidence type="ECO:0000313" key="7">
    <source>
        <dbReference type="EMBL" id="KAK8762266.1"/>
    </source>
</evidence>
<dbReference type="FunFam" id="1.20.1310.10:FF:000002">
    <property type="entry name" value="cullin-3 isoform X1"/>
    <property type="match status" value="1"/>
</dbReference>
<dbReference type="GO" id="GO:0031625">
    <property type="term" value="F:ubiquitin protein ligase binding"/>
    <property type="evidence" value="ECO:0007669"/>
    <property type="project" value="InterPro"/>
</dbReference>
<comment type="similarity">
    <text evidence="1 4 5">Belongs to the cullin family.</text>
</comment>
<dbReference type="Gene3D" id="3.30.230.130">
    <property type="entry name" value="Cullin, Chain C, Domain 2"/>
    <property type="match status" value="1"/>
</dbReference>
<dbReference type="InterPro" id="IPR016158">
    <property type="entry name" value="Cullin_homology"/>
</dbReference>
<keyword evidence="3" id="KW-0832">Ubl conjugation</keyword>
<dbReference type="AlphaFoldDB" id="A0AAQ4DIH6"/>
<dbReference type="InterPro" id="IPR036388">
    <property type="entry name" value="WH-like_DNA-bd_sf"/>
</dbReference>
<evidence type="ECO:0000256" key="1">
    <source>
        <dbReference type="ARBA" id="ARBA00006019"/>
    </source>
</evidence>
<dbReference type="InterPro" id="IPR059120">
    <property type="entry name" value="Cullin-like_AB"/>
</dbReference>
<dbReference type="Proteomes" id="UP001321473">
    <property type="component" value="Unassembled WGS sequence"/>
</dbReference>
<comment type="caution">
    <text evidence="7">The sequence shown here is derived from an EMBL/GenBank/DDBJ whole genome shotgun (WGS) entry which is preliminary data.</text>
</comment>
<reference evidence="7 8" key="1">
    <citation type="journal article" date="2023" name="Arcadia Sci">
        <title>De novo assembly of a long-read Amblyomma americanum tick genome.</title>
        <authorList>
            <person name="Chou S."/>
            <person name="Poskanzer K.E."/>
            <person name="Rollins M."/>
            <person name="Thuy-Boun P.S."/>
        </authorList>
    </citation>
    <scope>NUCLEOTIDE SEQUENCE [LARGE SCALE GENOMIC DNA]</scope>
    <source>
        <strain evidence="7">F_SG_1</strain>
        <tissue evidence="7">Salivary glands</tissue>
    </source>
</reference>
<dbReference type="Pfam" id="PF00888">
    <property type="entry name" value="Cullin"/>
    <property type="match status" value="1"/>
</dbReference>
<dbReference type="FunFam" id="1.20.1310.10:FF:000001">
    <property type="entry name" value="Cullin 3"/>
    <property type="match status" value="1"/>
</dbReference>
<feature type="domain" description="Cullin family profile" evidence="6">
    <location>
        <begin position="363"/>
        <end position="609"/>
    </location>
</feature>
<dbReference type="InterPro" id="IPR001373">
    <property type="entry name" value="Cullin_N"/>
</dbReference>
<evidence type="ECO:0000259" key="6">
    <source>
        <dbReference type="PROSITE" id="PS50069"/>
    </source>
</evidence>
<dbReference type="InterPro" id="IPR036317">
    <property type="entry name" value="Cullin_homology_sf"/>
</dbReference>
<sequence>MFRRPTEDDNPDNVWQPLWNAIQDIQANGSDGERFDELYRRAYTTLFHGQGAILYGGLREAVVEQLVNNVRPRIVASAQDTFLQTLNSAWNEHQAKMKVIDHFALHMDSVYVPQNEEHSVYNLGRVIFRDEIARHVDIRDTLRDALLHMINRERMGENVDRVLIKDTCEMLGKLGIDNSVYEQDFERPFLAQTASFYALESEKHLAKMTAIAYVDMAEQRISEEVELAKECLSVSTQRLIRHVVYEELVANHVKKIVDMEGSGVVHMLVHKQVEELARMFRLLSHTKNGLETFLDRANTYVRELGRSIMTEDGDETDSLCIVKKLLDLKDQFDHLLHSSFNGERLVKQMIDANFEYFLSLNRKSPEHLALFVDDILSNSIKEMTRHQREQLLDKTVAIFRFLKDKDLFESYYREHLCKRLLLNEGVSEDAEKSMIFKLKAQCGRMFTSKLEAVLNDVAISNTMTAQFKTILASCEIDLHELDLNVRLLTKGSWPVPAVTQQIKIPAAPRGVFETFRLFYMAKHKARKLTLQPQFGSAELSVFDEDNELSMYSASPHRSCDAHTYTILVSTYQMCVLMLFNDLERIPFEDIAYKTGIPEEDLVNVLLSLSAGKSNERVLVKEPEANDIKRGQVFAVNHSFAPESRQVKIVLLAAQRKNEANRNEAVAENVISGELRFQLDAAIVRVMKKHRKLSYNELVPEVISLLRIGFIPSPHEIKKRIEAMEKREYIKRALDDEDVYTYVP</sequence>